<organism evidence="3 4">
    <name type="scientific">Candidatus Roizmanbacteria bacterium CG11_big_fil_rev_8_21_14_0_20_37_16</name>
    <dbReference type="NCBI Taxonomy" id="1974857"/>
    <lineage>
        <taxon>Bacteria</taxon>
        <taxon>Candidatus Roizmaniibacteriota</taxon>
    </lineage>
</organism>
<accession>A0A2H0KJP5</accession>
<keyword evidence="2" id="KW-1133">Transmembrane helix</keyword>
<sequence length="431" mass="46799">MAYSSYYIKKSRRGLFVLGIISLLSLMIGGTVFFRQVGRENGWQKTKGINRLSVVNISPHGFEVVWSTNNPVTEEQWIEWGTQKGVFTAKQNAEYINGVYYTVVTGLTEDTSYHYRVRTGTKTYELNALVNTTVRTPKESKEKPISPAYGKVIIPSGKPYANGLLIYEIDGYYPLAVFTKETGEWLLPLTGLIDKKSNMIQSAADTVSVSLKLFSYPDGIVRTTVLQTRPLRQAITAGISMRLAQLPQEGSVLGENVRISSPQLKGQPRIVYPKENAIIPGNAPLIRGVAVASQDVLVLIQGPTKQYSYRTKSDEKGDWLIKYSLALGAGRYTIAATTVDTNGFPLTLRRSFSIIKSGEQVLGEATGSPTLIPTPTITPVPTSTSSIPNSTPTIAPSIPTATPPVTGGGMSSYLFAALFCLVVGAGLVLAF</sequence>
<dbReference type="Proteomes" id="UP000229497">
    <property type="component" value="Unassembled WGS sequence"/>
</dbReference>
<dbReference type="GO" id="GO:0046872">
    <property type="term" value="F:metal ion binding"/>
    <property type="evidence" value="ECO:0007669"/>
    <property type="project" value="InterPro"/>
</dbReference>
<dbReference type="GO" id="GO:0003993">
    <property type="term" value="F:acid phosphatase activity"/>
    <property type="evidence" value="ECO:0007669"/>
    <property type="project" value="InterPro"/>
</dbReference>
<dbReference type="AlphaFoldDB" id="A0A2H0KJP5"/>
<dbReference type="SUPFAM" id="SSF49363">
    <property type="entry name" value="Purple acid phosphatase, N-terminal domain"/>
    <property type="match status" value="1"/>
</dbReference>
<feature type="region of interest" description="Disordered" evidence="1">
    <location>
        <begin position="372"/>
        <end position="395"/>
    </location>
</feature>
<proteinExistence type="predicted"/>
<keyword evidence="2" id="KW-0812">Transmembrane</keyword>
<dbReference type="EMBL" id="PCVK01000090">
    <property type="protein sequence ID" value="PIQ71480.1"/>
    <property type="molecule type" value="Genomic_DNA"/>
</dbReference>
<reference evidence="3 4" key="1">
    <citation type="submission" date="2017-09" db="EMBL/GenBank/DDBJ databases">
        <title>Depth-based differentiation of microbial function through sediment-hosted aquifers and enrichment of novel symbionts in the deep terrestrial subsurface.</title>
        <authorList>
            <person name="Probst A.J."/>
            <person name="Ladd B."/>
            <person name="Jarett J.K."/>
            <person name="Geller-Mcgrath D.E."/>
            <person name="Sieber C.M."/>
            <person name="Emerson J.B."/>
            <person name="Anantharaman K."/>
            <person name="Thomas B.C."/>
            <person name="Malmstrom R."/>
            <person name="Stieglmeier M."/>
            <person name="Klingl A."/>
            <person name="Woyke T."/>
            <person name="Ryan C.M."/>
            <person name="Banfield J.F."/>
        </authorList>
    </citation>
    <scope>NUCLEOTIDE SEQUENCE [LARGE SCALE GENOMIC DNA]</scope>
    <source>
        <strain evidence="3">CG11_big_fil_rev_8_21_14_0_20_37_16</strain>
    </source>
</reference>
<protein>
    <recommendedName>
        <fullName evidence="5">Fibronectin type-III domain-containing protein</fullName>
    </recommendedName>
</protein>
<evidence type="ECO:0000256" key="2">
    <source>
        <dbReference type="SAM" id="Phobius"/>
    </source>
</evidence>
<keyword evidence="2" id="KW-0472">Membrane</keyword>
<evidence type="ECO:0000256" key="1">
    <source>
        <dbReference type="SAM" id="MobiDB-lite"/>
    </source>
</evidence>
<name>A0A2H0KJP5_9BACT</name>
<evidence type="ECO:0000313" key="3">
    <source>
        <dbReference type="EMBL" id="PIQ71480.1"/>
    </source>
</evidence>
<comment type="caution">
    <text evidence="3">The sequence shown here is derived from an EMBL/GenBank/DDBJ whole genome shotgun (WGS) entry which is preliminary data.</text>
</comment>
<evidence type="ECO:0008006" key="5">
    <source>
        <dbReference type="Google" id="ProtNLM"/>
    </source>
</evidence>
<feature type="transmembrane region" description="Helical" evidence="2">
    <location>
        <begin position="410"/>
        <end position="430"/>
    </location>
</feature>
<gene>
    <name evidence="3" type="ORF">COV87_03170</name>
</gene>
<dbReference type="InterPro" id="IPR008963">
    <property type="entry name" value="Purple_acid_Pase-like_N"/>
</dbReference>
<evidence type="ECO:0000313" key="4">
    <source>
        <dbReference type="Proteomes" id="UP000229497"/>
    </source>
</evidence>